<accession>A0ABU5ET79</accession>
<feature type="signal peptide" evidence="1">
    <location>
        <begin position="1"/>
        <end position="17"/>
    </location>
</feature>
<evidence type="ECO:0000313" key="3">
    <source>
        <dbReference type="Proteomes" id="UP001272242"/>
    </source>
</evidence>
<name>A0ABU5ET79_9BACT</name>
<evidence type="ECO:0000256" key="1">
    <source>
        <dbReference type="SAM" id="SignalP"/>
    </source>
</evidence>
<dbReference type="EMBL" id="JAXBLV010000025">
    <property type="protein sequence ID" value="MDY3558365.1"/>
    <property type="molecule type" value="Genomic_DNA"/>
</dbReference>
<sequence length="200" mass="21728">MRFAMIATLCAAWAITAADPKAGDGALYFPVKEGTKRVSEVKVGERTIEMTETVTKVESKDGKHVVTTEVVHKSEKYQTTINIFEVSERGLSRISGRQKEREPLPLLKLGTKEGESWTADQMGQGGVVGKATYTMGKMEEVKVPAGTFTARRVDVEITFGASTHKMSNWYAPGIGSVKFEADLGGKGMQTTVLKSFTSGK</sequence>
<evidence type="ECO:0008006" key="4">
    <source>
        <dbReference type="Google" id="ProtNLM"/>
    </source>
</evidence>
<dbReference type="Gene3D" id="2.40.360.20">
    <property type="match status" value="1"/>
</dbReference>
<organism evidence="2 3">
    <name type="scientific">Gemmata algarum</name>
    <dbReference type="NCBI Taxonomy" id="2975278"/>
    <lineage>
        <taxon>Bacteria</taxon>
        <taxon>Pseudomonadati</taxon>
        <taxon>Planctomycetota</taxon>
        <taxon>Planctomycetia</taxon>
        <taxon>Gemmatales</taxon>
        <taxon>Gemmataceae</taxon>
        <taxon>Gemmata</taxon>
    </lineage>
</organism>
<proteinExistence type="predicted"/>
<keyword evidence="3" id="KW-1185">Reference proteome</keyword>
<keyword evidence="1" id="KW-0732">Signal</keyword>
<gene>
    <name evidence="2" type="ORF">R5W23_005393</name>
</gene>
<dbReference type="Proteomes" id="UP001272242">
    <property type="component" value="Unassembled WGS sequence"/>
</dbReference>
<feature type="chain" id="PRO_5046866042" description="DUF3108 domain-containing protein" evidence="1">
    <location>
        <begin position="18"/>
        <end position="200"/>
    </location>
</feature>
<dbReference type="RefSeq" id="WP_320685297.1">
    <property type="nucleotide sequence ID" value="NZ_JAXBLV010000025.1"/>
</dbReference>
<evidence type="ECO:0000313" key="2">
    <source>
        <dbReference type="EMBL" id="MDY3558365.1"/>
    </source>
</evidence>
<protein>
    <recommendedName>
        <fullName evidence="4">DUF3108 domain-containing protein</fullName>
    </recommendedName>
</protein>
<comment type="caution">
    <text evidence="2">The sequence shown here is derived from an EMBL/GenBank/DDBJ whole genome shotgun (WGS) entry which is preliminary data.</text>
</comment>
<reference evidence="3" key="1">
    <citation type="journal article" date="2023" name="Mar. Drugs">
        <title>Gemmata algarum, a Novel Planctomycete Isolated from an Algal Mat, Displays Antimicrobial Activity.</title>
        <authorList>
            <person name="Kumar G."/>
            <person name="Kallscheuer N."/>
            <person name="Kashif M."/>
            <person name="Ahamad S."/>
            <person name="Jagadeeshwari U."/>
            <person name="Pannikurungottu S."/>
            <person name="Haufschild T."/>
            <person name="Kabuu M."/>
            <person name="Sasikala C."/>
            <person name="Jogler C."/>
            <person name="Ramana C."/>
        </authorList>
    </citation>
    <scope>NUCLEOTIDE SEQUENCE [LARGE SCALE GENOMIC DNA]</scope>
    <source>
        <strain evidence="3">JC673</strain>
    </source>
</reference>